<dbReference type="PANTHER" id="PTHR30032:SF4">
    <property type="entry name" value="AMIDASE ENHANCER"/>
    <property type="match status" value="1"/>
</dbReference>
<name>A0A6N7XH32_9FIRM</name>
<comment type="caution">
    <text evidence="1">The sequence shown here is derived from an EMBL/GenBank/DDBJ whole genome shotgun (WGS) entry which is preliminary data.</text>
</comment>
<dbReference type="PANTHER" id="PTHR30032">
    <property type="entry name" value="N-ACETYLMURAMOYL-L-ALANINE AMIDASE-RELATED"/>
    <property type="match status" value="1"/>
</dbReference>
<keyword evidence="2" id="KW-1185">Reference proteome</keyword>
<evidence type="ECO:0000313" key="2">
    <source>
        <dbReference type="Proteomes" id="UP000440713"/>
    </source>
</evidence>
<dbReference type="Proteomes" id="UP000440713">
    <property type="component" value="Unassembled WGS sequence"/>
</dbReference>
<gene>
    <name evidence="1" type="ORF">FYJ71_06960</name>
</gene>
<proteinExistence type="predicted"/>
<dbReference type="InterPro" id="IPR007253">
    <property type="entry name" value="Cell_wall-bd_2"/>
</dbReference>
<dbReference type="EMBL" id="VUNE01000003">
    <property type="protein sequence ID" value="MST62704.1"/>
    <property type="molecule type" value="Genomic_DNA"/>
</dbReference>
<reference evidence="1 2" key="1">
    <citation type="submission" date="2019-08" db="EMBL/GenBank/DDBJ databases">
        <title>In-depth cultivation of the pig gut microbiome towards novel bacterial diversity and tailored functional studies.</title>
        <authorList>
            <person name="Wylensek D."/>
            <person name="Hitch T.C.A."/>
            <person name="Clavel T."/>
        </authorList>
    </citation>
    <scope>NUCLEOTIDE SEQUENCE [LARGE SCALE GENOMIC DNA]</scope>
    <source>
        <strain evidence="1 2">WCA-SAB-591-4A-A</strain>
    </source>
</reference>
<sequence length="458" mass="50125">MKGRDKMKISLVIAFLAIASFGGYSNSFAETKYTRYYGNDRVLTSIESAKTFSSDVLVIAPAYSYQDAISAMNIVNKFNGRMILVGNGDNIGQFENDKSIKSVYIVGGNEGNRKISSAIDLKLAKNATVNRITGKDIYETNRKTLELTKYKNIGVATGEVYADALSSYGVLREENLGILLVNGKKSYNSSGYNVVYTFGGKNTVVQDGGQRIAGVDRYDTSNKIAQKTAMKNVVFVDGRNYADSMSAVNITNSKKADIVLVPRNKNAQTMNIAKNAGEIFVVGGPKSVEDQYVRQAIDGTPAVNTGGQNSSGNIPINYADGWIRVNMPSALTSDIKYNVMSSVAEEETAITFYSKYHYDKSSSSFKEGLICDLALVDVNFDYPSTYVEIGRVIKNGVQKKVVVFVQTEQSFLDNSNTGISIYKKNTKQVFDLMRNSVVGIDGAKYIKASGDPLKKFEI</sequence>
<dbReference type="AlphaFoldDB" id="A0A6N7XH32"/>
<dbReference type="InterPro" id="IPR051922">
    <property type="entry name" value="Bact_Sporulation_Assoc"/>
</dbReference>
<dbReference type="GO" id="GO:0030288">
    <property type="term" value="C:outer membrane-bounded periplasmic space"/>
    <property type="evidence" value="ECO:0007669"/>
    <property type="project" value="TreeGrafter"/>
</dbReference>
<dbReference type="RefSeq" id="WP_154538067.1">
    <property type="nucleotide sequence ID" value="NZ_VUNE01000003.1"/>
</dbReference>
<organism evidence="1 2">
    <name type="scientific">Peptostreptococcus porci</name>
    <dbReference type="NCBI Taxonomy" id="2652282"/>
    <lineage>
        <taxon>Bacteria</taxon>
        <taxon>Bacillati</taxon>
        <taxon>Bacillota</taxon>
        <taxon>Clostridia</taxon>
        <taxon>Peptostreptococcales</taxon>
        <taxon>Peptostreptococcaceae</taxon>
        <taxon>Peptostreptococcus</taxon>
    </lineage>
</organism>
<protein>
    <submittedName>
        <fullName evidence="1">Cell wall-binding repeat-containing protein</fullName>
    </submittedName>
</protein>
<evidence type="ECO:0000313" key="1">
    <source>
        <dbReference type="EMBL" id="MST62704.1"/>
    </source>
</evidence>
<dbReference type="Gene3D" id="3.40.50.12090">
    <property type="match status" value="3"/>
</dbReference>
<accession>A0A6N7XH32</accession>
<dbReference type="Pfam" id="PF04122">
    <property type="entry name" value="CW_binding_2"/>
    <property type="match status" value="3"/>
</dbReference>